<dbReference type="Proteomes" id="UP000595101">
    <property type="component" value="Chromosome"/>
</dbReference>
<dbReference type="EMBL" id="CP065745">
    <property type="protein sequence ID" value="QPR56685.1"/>
    <property type="molecule type" value="Genomic_DNA"/>
</dbReference>
<name>A0A7T2UPX5_9GAMM</name>
<dbReference type="KEGG" id="aall:I6G90_09970"/>
<evidence type="ECO:0000313" key="1">
    <source>
        <dbReference type="EMBL" id="QPR56685.1"/>
    </source>
</evidence>
<evidence type="ECO:0000313" key="2">
    <source>
        <dbReference type="Proteomes" id="UP000595101"/>
    </source>
</evidence>
<reference evidence="1 2" key="1">
    <citation type="submission" date="2020-12" db="EMBL/GenBank/DDBJ databases">
        <title>FDA dAtabase for Regulatory Grade micrObial Sequences (FDA-ARGOS): Supporting development and validation of Infectious Disease Dx tests.</title>
        <authorList>
            <person name="Sproer C."/>
            <person name="Gronow S."/>
            <person name="Severitt S."/>
            <person name="Schroder I."/>
            <person name="Tallon L."/>
            <person name="Sadzewicz L."/>
            <person name="Zhao X."/>
            <person name="Boylan J."/>
            <person name="Ott S."/>
            <person name="Bowen H."/>
            <person name="Vavikolanu K."/>
            <person name="Mehta A."/>
            <person name="Aluvathingal J."/>
            <person name="Nadendla S."/>
            <person name="Lowell S."/>
            <person name="Myers T."/>
            <person name="Yan Y."/>
            <person name="Sichtig H."/>
        </authorList>
    </citation>
    <scope>NUCLEOTIDE SEQUENCE [LARGE SCALE GENOMIC DNA]</scope>
    <source>
        <strain evidence="1 2">FDAARGOS_933</strain>
    </source>
</reference>
<dbReference type="GeneID" id="60785934"/>
<organism evidence="1 2">
    <name type="scientific">Aeromonas allosaccharophila</name>
    <dbReference type="NCBI Taxonomy" id="656"/>
    <lineage>
        <taxon>Bacteria</taxon>
        <taxon>Pseudomonadati</taxon>
        <taxon>Pseudomonadota</taxon>
        <taxon>Gammaproteobacteria</taxon>
        <taxon>Aeromonadales</taxon>
        <taxon>Aeromonadaceae</taxon>
        <taxon>Aeromonas</taxon>
    </lineage>
</organism>
<dbReference type="AlphaFoldDB" id="A0A7T2UPX5"/>
<accession>A0A7T2UPX5</accession>
<protein>
    <submittedName>
        <fullName evidence="1">Uncharacterized protein</fullName>
    </submittedName>
</protein>
<dbReference type="RefSeq" id="WP_197931086.1">
    <property type="nucleotide sequence ID" value="NZ_CP065745.1"/>
</dbReference>
<sequence length="129" mass="14233">MVQATEPGGMEMSPSREWDKQSIYLRLQDGIPMVFWVKGAQVFPLEPGPAGSEYRGHFGWGQADEATMALAQAIVARLVAEGLISPERAVSRAGYLHDEVLVKLPAGEHYDLHLSYLRLLFGEDGVPRP</sequence>
<gene>
    <name evidence="1" type="ORF">I6G90_09970</name>
</gene>
<proteinExistence type="predicted"/>